<accession>A0A9Q8STR9</accession>
<proteinExistence type="predicted"/>
<evidence type="ECO:0000313" key="3">
    <source>
        <dbReference type="Proteomes" id="UP000830671"/>
    </source>
</evidence>
<keyword evidence="1" id="KW-0732">Signal</keyword>
<dbReference type="RefSeq" id="XP_049144927.1">
    <property type="nucleotide sequence ID" value="XM_049287784.1"/>
</dbReference>
<feature type="chain" id="PRO_5040476280" description="Secreted protein" evidence="1">
    <location>
        <begin position="22"/>
        <end position="93"/>
    </location>
</feature>
<sequence>MFRLSIQSMAVVVVVLGTGAASRISDTPESLDVDVDRYLLLEPSWSTQSGCRNFLFLFVLMPRESDGSIGEVYIRGRLKMSEKRCVPTRNMAK</sequence>
<feature type="signal peptide" evidence="1">
    <location>
        <begin position="1"/>
        <end position="21"/>
    </location>
</feature>
<evidence type="ECO:0000313" key="2">
    <source>
        <dbReference type="EMBL" id="UQC83308.1"/>
    </source>
</evidence>
<dbReference type="KEGG" id="clup:CLUP02_08803"/>
<dbReference type="Proteomes" id="UP000830671">
    <property type="component" value="Chromosome 4"/>
</dbReference>
<dbReference type="EMBL" id="CP019476">
    <property type="protein sequence ID" value="UQC83308.1"/>
    <property type="molecule type" value="Genomic_DNA"/>
</dbReference>
<gene>
    <name evidence="2" type="ORF">CLUP02_08803</name>
</gene>
<keyword evidence="3" id="KW-1185">Reference proteome</keyword>
<name>A0A9Q8STR9_9PEZI</name>
<organism evidence="2 3">
    <name type="scientific">Colletotrichum lupini</name>
    <dbReference type="NCBI Taxonomy" id="145971"/>
    <lineage>
        <taxon>Eukaryota</taxon>
        <taxon>Fungi</taxon>
        <taxon>Dikarya</taxon>
        <taxon>Ascomycota</taxon>
        <taxon>Pezizomycotina</taxon>
        <taxon>Sordariomycetes</taxon>
        <taxon>Hypocreomycetidae</taxon>
        <taxon>Glomerellales</taxon>
        <taxon>Glomerellaceae</taxon>
        <taxon>Colletotrichum</taxon>
        <taxon>Colletotrichum acutatum species complex</taxon>
    </lineage>
</organism>
<dbReference type="GeneID" id="73342794"/>
<dbReference type="AlphaFoldDB" id="A0A9Q8STR9"/>
<evidence type="ECO:0008006" key="4">
    <source>
        <dbReference type="Google" id="ProtNLM"/>
    </source>
</evidence>
<protein>
    <recommendedName>
        <fullName evidence="4">Secreted protein</fullName>
    </recommendedName>
</protein>
<evidence type="ECO:0000256" key="1">
    <source>
        <dbReference type="SAM" id="SignalP"/>
    </source>
</evidence>
<reference evidence="2" key="1">
    <citation type="journal article" date="2021" name="Mol. Plant Microbe Interact.">
        <title>Complete Genome Sequence of the Plant-Pathogenic Fungus Colletotrichum lupini.</title>
        <authorList>
            <person name="Baroncelli R."/>
            <person name="Pensec F."/>
            <person name="Da Lio D."/>
            <person name="Boufleur T."/>
            <person name="Vicente I."/>
            <person name="Sarrocco S."/>
            <person name="Picot A."/>
            <person name="Baraldi E."/>
            <person name="Sukno S."/>
            <person name="Thon M."/>
            <person name="Le Floch G."/>
        </authorList>
    </citation>
    <scope>NUCLEOTIDE SEQUENCE</scope>
    <source>
        <strain evidence="2">IMI 504893</strain>
    </source>
</reference>